<keyword evidence="2" id="KW-1185">Reference proteome</keyword>
<dbReference type="RefSeq" id="WP_138856809.1">
    <property type="nucleotide sequence ID" value="NZ_CP040709.1"/>
</dbReference>
<dbReference type="Proteomes" id="UP000554837">
    <property type="component" value="Unassembled WGS sequence"/>
</dbReference>
<name>A0A840S1N8_9BURK</name>
<dbReference type="AlphaFoldDB" id="A0A840S1N8"/>
<reference evidence="1 2" key="1">
    <citation type="submission" date="2020-08" db="EMBL/GenBank/DDBJ databases">
        <title>Genomic Encyclopedia of Type Strains, Phase IV (KMG-IV): sequencing the most valuable type-strain genomes for metagenomic binning, comparative biology and taxonomic classification.</title>
        <authorList>
            <person name="Goeker M."/>
        </authorList>
    </citation>
    <scope>NUCLEOTIDE SEQUENCE [LARGE SCALE GENOMIC DNA]</scope>
    <source>
        <strain evidence="1 2">DSM 23958</strain>
    </source>
</reference>
<proteinExistence type="predicted"/>
<accession>A0A840S1N8</accession>
<sequence>MNRWMLRSGPKLGLRLLCFLALILALILARQLLLVHGVAHAKGLAPATELEWVAAHEPGDSLCQALDDLGAGDAPLPLGLQLPPTLSAGDLQCLPQAQRLANGLWRASARGPPQG</sequence>
<organism evidence="1 2">
    <name type="scientific">Inhella inkyongensis</name>
    <dbReference type="NCBI Taxonomy" id="392593"/>
    <lineage>
        <taxon>Bacteria</taxon>
        <taxon>Pseudomonadati</taxon>
        <taxon>Pseudomonadota</taxon>
        <taxon>Betaproteobacteria</taxon>
        <taxon>Burkholderiales</taxon>
        <taxon>Sphaerotilaceae</taxon>
        <taxon>Inhella</taxon>
    </lineage>
</organism>
<evidence type="ECO:0000313" key="1">
    <source>
        <dbReference type="EMBL" id="MBB5204205.1"/>
    </source>
</evidence>
<dbReference type="EMBL" id="JACHHO010000001">
    <property type="protein sequence ID" value="MBB5204205.1"/>
    <property type="molecule type" value="Genomic_DNA"/>
</dbReference>
<gene>
    <name evidence="1" type="ORF">HNQ51_001498</name>
</gene>
<comment type="caution">
    <text evidence="1">The sequence shown here is derived from an EMBL/GenBank/DDBJ whole genome shotgun (WGS) entry which is preliminary data.</text>
</comment>
<evidence type="ECO:0000313" key="2">
    <source>
        <dbReference type="Proteomes" id="UP000554837"/>
    </source>
</evidence>
<protein>
    <submittedName>
        <fullName evidence="1">Uncharacterized protein</fullName>
    </submittedName>
</protein>